<feature type="signal peptide" evidence="6">
    <location>
        <begin position="1"/>
        <end position="27"/>
    </location>
</feature>
<name>A0A1C3VDA7_9BRAD</name>
<proteinExistence type="predicted"/>
<sequence length="300" mass="32901">MRSGIAADILLVVLALAAAVVSRPAAADDRQVCLERTKEASAEIIAACTRAIQSGDYNGEDLSSLYHARGCSWPWTSFADRDDRALEDFTAAIRVNPKAGGSLLNRSHIYNQRHDHDRAIADVDQAFEAGLSDHGKRVGYGERGYAYQRKGDNDRAIADYTATIQLNANNSFALMARGNAYFAKGDFDRAIADYNRVIAVDPEYAHDYAAYGSRAIAYLRKGDLRQAFADVDRKQALSWLAAGVFLAALIWLCCRGGARSFGWRSGRTIIEMCEQQLVDLRHTNAALEKIAAAVEKRSSG</sequence>
<dbReference type="Pfam" id="PF13181">
    <property type="entry name" value="TPR_8"/>
    <property type="match status" value="1"/>
</dbReference>
<feature type="chain" id="PRO_5008684126" evidence="6">
    <location>
        <begin position="28"/>
        <end position="300"/>
    </location>
</feature>
<evidence type="ECO:0000256" key="5">
    <source>
        <dbReference type="SAM" id="Phobius"/>
    </source>
</evidence>
<organism evidence="7 8">
    <name type="scientific">Bradyrhizobium yuanmingense</name>
    <dbReference type="NCBI Taxonomy" id="108015"/>
    <lineage>
        <taxon>Bacteria</taxon>
        <taxon>Pseudomonadati</taxon>
        <taxon>Pseudomonadota</taxon>
        <taxon>Alphaproteobacteria</taxon>
        <taxon>Hyphomicrobiales</taxon>
        <taxon>Nitrobacteraceae</taxon>
        <taxon>Bradyrhizobium</taxon>
    </lineage>
</organism>
<dbReference type="GO" id="GO:0009279">
    <property type="term" value="C:cell outer membrane"/>
    <property type="evidence" value="ECO:0007669"/>
    <property type="project" value="TreeGrafter"/>
</dbReference>
<dbReference type="EMBL" id="FMAE01000003">
    <property type="protein sequence ID" value="SCB25668.1"/>
    <property type="molecule type" value="Genomic_DNA"/>
</dbReference>
<dbReference type="Pfam" id="PF00515">
    <property type="entry name" value="TPR_1"/>
    <property type="match status" value="1"/>
</dbReference>
<evidence type="ECO:0000256" key="3">
    <source>
        <dbReference type="PROSITE-ProRule" id="PRU00339"/>
    </source>
</evidence>
<dbReference type="PROSITE" id="PS50005">
    <property type="entry name" value="TPR"/>
    <property type="match status" value="2"/>
</dbReference>
<evidence type="ECO:0000256" key="6">
    <source>
        <dbReference type="SAM" id="SignalP"/>
    </source>
</evidence>
<keyword evidence="5" id="KW-0472">Membrane</keyword>
<keyword evidence="2 3" id="KW-0802">TPR repeat</keyword>
<reference evidence="7 8" key="1">
    <citation type="submission" date="2016-08" db="EMBL/GenBank/DDBJ databases">
        <authorList>
            <person name="Seilhamer J.J."/>
        </authorList>
    </citation>
    <scope>NUCLEOTIDE SEQUENCE [LARGE SCALE GENOMIC DNA]</scope>
    <source>
        <strain evidence="7 8">CCBAU 10071</strain>
    </source>
</reference>
<accession>A0A1C3VDA7</accession>
<dbReference type="SUPFAM" id="SSF48452">
    <property type="entry name" value="TPR-like"/>
    <property type="match status" value="1"/>
</dbReference>
<dbReference type="InterPro" id="IPR050498">
    <property type="entry name" value="Ycf3"/>
</dbReference>
<evidence type="ECO:0000256" key="2">
    <source>
        <dbReference type="ARBA" id="ARBA00022803"/>
    </source>
</evidence>
<dbReference type="GO" id="GO:0046813">
    <property type="term" value="P:receptor-mediated virion attachment to host cell"/>
    <property type="evidence" value="ECO:0007669"/>
    <property type="project" value="TreeGrafter"/>
</dbReference>
<dbReference type="PANTHER" id="PTHR44858">
    <property type="entry name" value="TETRATRICOPEPTIDE REPEAT PROTEIN 6"/>
    <property type="match status" value="1"/>
</dbReference>
<protein>
    <submittedName>
        <fullName evidence="7">Tetratricopeptide repeat-containing protein</fullName>
    </submittedName>
</protein>
<evidence type="ECO:0000313" key="7">
    <source>
        <dbReference type="EMBL" id="SCB25668.1"/>
    </source>
</evidence>
<gene>
    <name evidence="7" type="ORF">GA0061099_1003628</name>
</gene>
<dbReference type="InterPro" id="IPR011990">
    <property type="entry name" value="TPR-like_helical_dom_sf"/>
</dbReference>
<keyword evidence="1" id="KW-0677">Repeat</keyword>
<dbReference type="InterPro" id="IPR019734">
    <property type="entry name" value="TPR_rpt"/>
</dbReference>
<dbReference type="AlphaFoldDB" id="A0A1C3VDA7"/>
<keyword evidence="5" id="KW-0812">Transmembrane</keyword>
<evidence type="ECO:0000313" key="8">
    <source>
        <dbReference type="Proteomes" id="UP000183174"/>
    </source>
</evidence>
<dbReference type="Pfam" id="PF13432">
    <property type="entry name" value="TPR_16"/>
    <property type="match status" value="1"/>
</dbReference>
<evidence type="ECO:0000256" key="1">
    <source>
        <dbReference type="ARBA" id="ARBA00022737"/>
    </source>
</evidence>
<keyword evidence="5" id="KW-1133">Transmembrane helix</keyword>
<feature type="transmembrane region" description="Helical" evidence="5">
    <location>
        <begin position="236"/>
        <end position="254"/>
    </location>
</feature>
<keyword evidence="4" id="KW-0175">Coiled coil</keyword>
<feature type="repeat" description="TPR" evidence="3">
    <location>
        <begin position="171"/>
        <end position="204"/>
    </location>
</feature>
<keyword evidence="6" id="KW-0732">Signal</keyword>
<dbReference type="RefSeq" id="WP_074447710.1">
    <property type="nucleotide sequence ID" value="NZ_FMAE01000003.1"/>
</dbReference>
<dbReference type="SMART" id="SM00028">
    <property type="entry name" value="TPR"/>
    <property type="match status" value="3"/>
</dbReference>
<dbReference type="Proteomes" id="UP000183174">
    <property type="component" value="Unassembled WGS sequence"/>
</dbReference>
<dbReference type="Gene3D" id="1.25.40.10">
    <property type="entry name" value="Tetratricopeptide repeat domain"/>
    <property type="match status" value="2"/>
</dbReference>
<dbReference type="PANTHER" id="PTHR44858:SF1">
    <property type="entry name" value="UDP-N-ACETYLGLUCOSAMINE--PEPTIDE N-ACETYLGLUCOSAMINYLTRANSFERASE SPINDLY-RELATED"/>
    <property type="match status" value="1"/>
</dbReference>
<dbReference type="PROSITE" id="PS50293">
    <property type="entry name" value="TPR_REGION"/>
    <property type="match status" value="1"/>
</dbReference>
<feature type="coiled-coil region" evidence="4">
    <location>
        <begin position="270"/>
        <end position="297"/>
    </location>
</feature>
<feature type="repeat" description="TPR" evidence="3">
    <location>
        <begin position="137"/>
        <end position="170"/>
    </location>
</feature>
<evidence type="ECO:0000256" key="4">
    <source>
        <dbReference type="SAM" id="Coils"/>
    </source>
</evidence>